<reference evidence="2 4" key="2">
    <citation type="submission" date="2019-05" db="EMBL/GenBank/DDBJ databases">
        <authorList>
            <person name="Farhan Ul Haque M."/>
        </authorList>
    </citation>
    <scope>NUCLEOTIDE SEQUENCE [LARGE SCALE GENOMIC DNA]</scope>
    <source>
        <strain evidence="2">2</strain>
    </source>
</reference>
<evidence type="ECO:0000313" key="1">
    <source>
        <dbReference type="EMBL" id="VFU17686.1"/>
    </source>
</evidence>
<organism evidence="1 3">
    <name type="scientific">Methylocella tundrae</name>
    <dbReference type="NCBI Taxonomy" id="227605"/>
    <lineage>
        <taxon>Bacteria</taxon>
        <taxon>Pseudomonadati</taxon>
        <taxon>Pseudomonadota</taxon>
        <taxon>Alphaproteobacteria</taxon>
        <taxon>Hyphomicrobiales</taxon>
        <taxon>Beijerinckiaceae</taxon>
        <taxon>Methylocella</taxon>
    </lineage>
</organism>
<sequence length="308" mass="34199">MSVPHLKLPDIVYKYTSPAAARLIIANRTLRIGRPTEMNDPFDAYIDDLFDVELKDSYKAAAVTFVDILSRDPAEFAKRIGVPLEEAIAASAAMNAGTVAQRDELLALFASSAVEEMYPQLKTEREALEIQKAAIVAQFRNSGIFCATRSNSNLLMWSHYADEHRGVVFGFRPDAARDSFLCLLEPVTYSDIRPSFYKPFDPLVGDMPAPTPETMRAFTRSLTAVKSTQWAYEEELRVVIPSYVPEGQPAVFISYYATELAELYLGHRVAAGDRDELVAAARALNKDVAIFQARISPGAYALSFEPIK</sequence>
<dbReference type="AlphaFoldDB" id="A0A4U8Z7X2"/>
<proteinExistence type="predicted"/>
<dbReference type="Proteomes" id="UP000485880">
    <property type="component" value="Unassembled WGS sequence"/>
</dbReference>
<dbReference type="KEGG" id="mtun:MTUNDRAET4_0200.2"/>
<reference evidence="1 3" key="1">
    <citation type="submission" date="2019-03" db="EMBL/GenBank/DDBJ databases">
        <authorList>
            <person name="Kox A.R. M."/>
        </authorList>
    </citation>
    <scope>NUCLEOTIDE SEQUENCE [LARGE SCALE GENOMIC DNA]</scope>
    <source>
        <strain evidence="1">MTUNDRAET4 annotated genome</strain>
        <plasmid evidence="3">3</plasmid>
    </source>
</reference>
<dbReference type="InterPro" id="IPR021352">
    <property type="entry name" value="DUF2971"/>
</dbReference>
<dbReference type="Pfam" id="PF11185">
    <property type="entry name" value="DUF2971"/>
    <property type="match status" value="1"/>
</dbReference>
<evidence type="ECO:0008006" key="5">
    <source>
        <dbReference type="Google" id="ProtNLM"/>
    </source>
</evidence>
<evidence type="ECO:0000313" key="3">
    <source>
        <dbReference type="Proteomes" id="UP000294360"/>
    </source>
</evidence>
<keyword evidence="1" id="KW-0614">Plasmid</keyword>
<name>A0A4U8Z7X2_METTU</name>
<gene>
    <name evidence="2" type="ORF">MPC4_110129</name>
    <name evidence="1" type="ORF">MTUNDRAET4_0200</name>
</gene>
<evidence type="ECO:0000313" key="2">
    <source>
        <dbReference type="EMBL" id="VTZ48829.1"/>
    </source>
</evidence>
<protein>
    <recommendedName>
        <fullName evidence="5">DUF2971 domain-containing protein</fullName>
    </recommendedName>
</protein>
<accession>A0A4U8Z7X2</accession>
<keyword evidence="4" id="KW-1185">Reference proteome</keyword>
<dbReference type="EMBL" id="CABFMQ020000013">
    <property type="protein sequence ID" value="VTZ48829.1"/>
    <property type="molecule type" value="Genomic_DNA"/>
</dbReference>
<dbReference type="Proteomes" id="UP000294360">
    <property type="component" value="Plasmid 3"/>
</dbReference>
<dbReference type="EMBL" id="LR536452">
    <property type="protein sequence ID" value="VFU17686.1"/>
    <property type="molecule type" value="Genomic_DNA"/>
</dbReference>
<evidence type="ECO:0000313" key="4">
    <source>
        <dbReference type="Proteomes" id="UP000485880"/>
    </source>
</evidence>
<geneLocation type="plasmid" evidence="1 3">
    <name>3</name>
</geneLocation>